<dbReference type="STRING" id="5786.F1A5G8"/>
<keyword evidence="3" id="KW-1185">Reference proteome</keyword>
<dbReference type="Gene3D" id="2.60.40.340">
    <property type="entry name" value="Rel homology domain (RHD), DNA-binding domain"/>
    <property type="match status" value="2"/>
</dbReference>
<dbReference type="InterPro" id="IPR037059">
    <property type="entry name" value="RHD_DNA_bind_dom_sf"/>
</dbReference>
<dbReference type="RefSeq" id="XP_003294910.1">
    <property type="nucleotide sequence ID" value="XM_003294862.1"/>
</dbReference>
<gene>
    <name evidence="2" type="ORF">DICPUDRAFT_100099</name>
</gene>
<dbReference type="AlphaFoldDB" id="F1A5G8"/>
<dbReference type="SUPFAM" id="SSF49417">
    <property type="entry name" value="p53-like transcription factors"/>
    <property type="match status" value="1"/>
</dbReference>
<dbReference type="FunCoup" id="F1A5G8">
    <property type="interactions" value="140"/>
</dbReference>
<sequence length="670" mass="77284">MSDDLLQQLQPLLLIDELKQHQIQSVNKQKQLKDLTTYNAKTIDQFMKDEHDYYSKKSKELKLLSSNFIARQNRLISQGFSISQEYSDNTNKTGDQVYEQQTQHVLQATALLIQEIAQTITIISTLISSIEQLELQFEFVVTHSLQQKLLELNNLSKHLSILLKELEKFSVSFSNTIESNSPLQLETDGFNSAVLVFTRQPFPGLIKRYKQMQLDELTIEMLTTSHFPYTYSKLKIIFENVSLNPSNATTSNNNNSNNNNSNPASQTNTPSSSPLSSSGNNNIPSVSDSNNNINNSNNNITNSGNVNIIPSSNIQDNNNNNNNINDDNQSLELVEQNSFDLFPSENSNRFISRIPLKFVRGTARFSKLKFSICLIHKVTKEQFNIETDLSESFIVFNNDSQWVDFFCELLKNEIFLKQDNINVSLSNQINLLSLQPPQQKQEDSPLRVSSEESKQHKQEYFYTKVNHLRVIKTIQKYFTVCLNIRKSLLQQYYPFPNESLQYLLNQISENIISCDEFDSFISILSPVFKVIKYQKNVIDLWNLGVIFTFISNDKVKELLLSNISNTSNIDPTKRFLIQFSENHPFCWVIKYLVPSIEPQPQSLQSLYEVREIYIDMKTDLPGDRSNKSILTFIETNKNLLNNLKEVCQNDLKQNQVRFIKKEEVRTIITN</sequence>
<protein>
    <submittedName>
        <fullName evidence="2">Uncharacterized protein</fullName>
    </submittedName>
</protein>
<proteinExistence type="predicted"/>
<feature type="region of interest" description="Disordered" evidence="1">
    <location>
        <begin position="248"/>
        <end position="327"/>
    </location>
</feature>
<dbReference type="VEuPathDB" id="AmoebaDB:DICPUDRAFT_100099"/>
<evidence type="ECO:0000313" key="3">
    <source>
        <dbReference type="Proteomes" id="UP000001064"/>
    </source>
</evidence>
<dbReference type="GeneID" id="10510714"/>
<reference evidence="3" key="1">
    <citation type="journal article" date="2011" name="Genome Biol.">
        <title>Comparative genomics of the social amoebae Dictyostelium discoideum and Dictyostelium purpureum.</title>
        <authorList>
            <consortium name="US DOE Joint Genome Institute (JGI-PGF)"/>
            <person name="Sucgang R."/>
            <person name="Kuo A."/>
            <person name="Tian X."/>
            <person name="Salerno W."/>
            <person name="Parikh A."/>
            <person name="Feasley C.L."/>
            <person name="Dalin E."/>
            <person name="Tu H."/>
            <person name="Huang E."/>
            <person name="Barry K."/>
            <person name="Lindquist E."/>
            <person name="Shapiro H."/>
            <person name="Bruce D."/>
            <person name="Schmutz J."/>
            <person name="Salamov A."/>
            <person name="Fey P."/>
            <person name="Gaudet P."/>
            <person name="Anjard C."/>
            <person name="Babu M.M."/>
            <person name="Basu S."/>
            <person name="Bushmanova Y."/>
            <person name="van der Wel H."/>
            <person name="Katoh-Kurasawa M."/>
            <person name="Dinh C."/>
            <person name="Coutinho P.M."/>
            <person name="Saito T."/>
            <person name="Elias M."/>
            <person name="Schaap P."/>
            <person name="Kay R.R."/>
            <person name="Henrissat B."/>
            <person name="Eichinger L."/>
            <person name="Rivero F."/>
            <person name="Putnam N.H."/>
            <person name="West C.M."/>
            <person name="Loomis W.F."/>
            <person name="Chisholm R.L."/>
            <person name="Shaulsky G."/>
            <person name="Strassmann J.E."/>
            <person name="Queller D.C."/>
            <person name="Kuspa A."/>
            <person name="Grigoriev I.V."/>
        </authorList>
    </citation>
    <scope>NUCLEOTIDE SEQUENCE [LARGE SCALE GENOMIC DNA]</scope>
    <source>
        <strain evidence="3">QSDP1</strain>
    </source>
</reference>
<dbReference type="InterPro" id="IPR008967">
    <property type="entry name" value="p53-like_TF_DNA-bd_sf"/>
</dbReference>
<accession>F1A5G8</accession>
<dbReference type="GO" id="GO:0003677">
    <property type="term" value="F:DNA binding"/>
    <property type="evidence" value="ECO:0007669"/>
    <property type="project" value="InterPro"/>
</dbReference>
<evidence type="ECO:0000313" key="2">
    <source>
        <dbReference type="EMBL" id="EGC28560.1"/>
    </source>
</evidence>
<dbReference type="Proteomes" id="UP000001064">
    <property type="component" value="Unassembled WGS sequence"/>
</dbReference>
<dbReference type="InParanoid" id="F1A5G8"/>
<name>F1A5G8_DICPU</name>
<dbReference type="OrthoDB" id="17512at2759"/>
<organism evidence="2 3">
    <name type="scientific">Dictyostelium purpureum</name>
    <name type="common">Slime mold</name>
    <dbReference type="NCBI Taxonomy" id="5786"/>
    <lineage>
        <taxon>Eukaryota</taxon>
        <taxon>Amoebozoa</taxon>
        <taxon>Evosea</taxon>
        <taxon>Eumycetozoa</taxon>
        <taxon>Dictyostelia</taxon>
        <taxon>Dictyosteliales</taxon>
        <taxon>Dictyosteliaceae</taxon>
        <taxon>Dictyostelium</taxon>
    </lineage>
</organism>
<dbReference type="eggNOG" id="ENOG502RSUD">
    <property type="taxonomic scope" value="Eukaryota"/>
</dbReference>
<dbReference type="OMA" id="EHDYYSK"/>
<dbReference type="EMBL" id="GL871597">
    <property type="protein sequence ID" value="EGC28560.1"/>
    <property type="molecule type" value="Genomic_DNA"/>
</dbReference>
<dbReference type="KEGG" id="dpp:DICPUDRAFT_100099"/>
<evidence type="ECO:0000256" key="1">
    <source>
        <dbReference type="SAM" id="MobiDB-lite"/>
    </source>
</evidence>
<dbReference type="GO" id="GO:0003700">
    <property type="term" value="F:DNA-binding transcription factor activity"/>
    <property type="evidence" value="ECO:0007669"/>
    <property type="project" value="InterPro"/>
</dbReference>